<gene>
    <name evidence="11" type="ORF">GCM10012284_10050</name>
</gene>
<feature type="domain" description="Radical SAM core" evidence="10">
    <location>
        <begin position="195"/>
        <end position="427"/>
    </location>
</feature>
<dbReference type="SUPFAM" id="SSF52242">
    <property type="entry name" value="Cobalamin (vitamin B12)-binding domain"/>
    <property type="match status" value="1"/>
</dbReference>
<dbReference type="PANTHER" id="PTHR43409">
    <property type="entry name" value="ANAEROBIC MAGNESIUM-PROTOPORPHYRIN IX MONOMETHYL ESTER CYCLASE-RELATED"/>
    <property type="match status" value="1"/>
</dbReference>
<dbReference type="SUPFAM" id="SSF102114">
    <property type="entry name" value="Radical SAM enzymes"/>
    <property type="match status" value="1"/>
</dbReference>
<evidence type="ECO:0000256" key="6">
    <source>
        <dbReference type="ARBA" id="ARBA00023004"/>
    </source>
</evidence>
<accession>A0A8J3BXF9</accession>
<keyword evidence="6" id="KW-0408">Iron</keyword>
<evidence type="ECO:0000259" key="10">
    <source>
        <dbReference type="PROSITE" id="PS51918"/>
    </source>
</evidence>
<dbReference type="GO" id="GO:0046872">
    <property type="term" value="F:metal ion binding"/>
    <property type="evidence" value="ECO:0007669"/>
    <property type="project" value="UniProtKB-KW"/>
</dbReference>
<dbReference type="InterPro" id="IPR058240">
    <property type="entry name" value="rSAM_sf"/>
</dbReference>
<dbReference type="PANTHER" id="PTHR43409:SF7">
    <property type="entry name" value="BLL1977 PROTEIN"/>
    <property type="match status" value="1"/>
</dbReference>
<dbReference type="Gene3D" id="3.40.50.280">
    <property type="entry name" value="Cobalamin-binding domain"/>
    <property type="match status" value="1"/>
</dbReference>
<dbReference type="Pfam" id="PF04055">
    <property type="entry name" value="Radical_SAM"/>
    <property type="match status" value="1"/>
</dbReference>
<evidence type="ECO:0000256" key="7">
    <source>
        <dbReference type="ARBA" id="ARBA00023014"/>
    </source>
</evidence>
<evidence type="ECO:0000259" key="9">
    <source>
        <dbReference type="PROSITE" id="PS51332"/>
    </source>
</evidence>
<evidence type="ECO:0000256" key="5">
    <source>
        <dbReference type="ARBA" id="ARBA00022723"/>
    </source>
</evidence>
<dbReference type="EMBL" id="BMMX01000002">
    <property type="protein sequence ID" value="GGK78124.1"/>
    <property type="molecule type" value="Genomic_DNA"/>
</dbReference>
<dbReference type="SMART" id="SM00729">
    <property type="entry name" value="Elp3"/>
    <property type="match status" value="1"/>
</dbReference>
<dbReference type="GO" id="GO:0031419">
    <property type="term" value="F:cobalamin binding"/>
    <property type="evidence" value="ECO:0007669"/>
    <property type="project" value="InterPro"/>
</dbReference>
<dbReference type="RefSeq" id="WP_189077908.1">
    <property type="nucleotide sequence ID" value="NZ_BMMX01000002.1"/>
</dbReference>
<keyword evidence="2" id="KW-0489">Methyltransferase</keyword>
<dbReference type="GO" id="GO:0003824">
    <property type="term" value="F:catalytic activity"/>
    <property type="evidence" value="ECO:0007669"/>
    <property type="project" value="InterPro"/>
</dbReference>
<dbReference type="SFLD" id="SFLDS00029">
    <property type="entry name" value="Radical_SAM"/>
    <property type="match status" value="1"/>
</dbReference>
<evidence type="ECO:0000256" key="2">
    <source>
        <dbReference type="ARBA" id="ARBA00022603"/>
    </source>
</evidence>
<feature type="domain" description="B12-binding" evidence="9">
    <location>
        <begin position="1"/>
        <end position="142"/>
    </location>
</feature>
<reference evidence="11" key="1">
    <citation type="journal article" date="2014" name="Int. J. Syst. Evol. Microbiol.">
        <title>Complete genome sequence of Corynebacterium casei LMG S-19264T (=DSM 44701T), isolated from a smear-ripened cheese.</title>
        <authorList>
            <consortium name="US DOE Joint Genome Institute (JGI-PGF)"/>
            <person name="Walter F."/>
            <person name="Albersmeier A."/>
            <person name="Kalinowski J."/>
            <person name="Ruckert C."/>
        </authorList>
    </citation>
    <scope>NUCLEOTIDE SEQUENCE</scope>
    <source>
        <strain evidence="11">CGMCC 4.7299</strain>
    </source>
</reference>
<dbReference type="PROSITE" id="PS51332">
    <property type="entry name" value="B12_BINDING"/>
    <property type="match status" value="1"/>
</dbReference>
<dbReference type="Gene3D" id="3.80.30.20">
    <property type="entry name" value="tm_1862 like domain"/>
    <property type="match status" value="1"/>
</dbReference>
<comment type="cofactor">
    <cofactor evidence="1">
        <name>[4Fe-4S] cluster</name>
        <dbReference type="ChEBI" id="CHEBI:49883"/>
    </cofactor>
</comment>
<proteinExistence type="predicted"/>
<evidence type="ECO:0000256" key="8">
    <source>
        <dbReference type="SAM" id="MobiDB-lite"/>
    </source>
</evidence>
<keyword evidence="12" id="KW-1185">Reference proteome</keyword>
<dbReference type="GO" id="GO:0051539">
    <property type="term" value="F:4 iron, 4 sulfur cluster binding"/>
    <property type="evidence" value="ECO:0007669"/>
    <property type="project" value="UniProtKB-KW"/>
</dbReference>
<dbReference type="PROSITE" id="PS51918">
    <property type="entry name" value="RADICAL_SAM"/>
    <property type="match status" value="1"/>
</dbReference>
<dbReference type="SFLD" id="SFLDG01123">
    <property type="entry name" value="methyltransferase_(Class_B)"/>
    <property type="match status" value="1"/>
</dbReference>
<keyword evidence="7" id="KW-0411">Iron-sulfur</keyword>
<dbReference type="InterPro" id="IPR007197">
    <property type="entry name" value="rSAM"/>
</dbReference>
<organism evidence="11 12">
    <name type="scientific">Mangrovihabitans endophyticus</name>
    <dbReference type="NCBI Taxonomy" id="1751298"/>
    <lineage>
        <taxon>Bacteria</taxon>
        <taxon>Bacillati</taxon>
        <taxon>Actinomycetota</taxon>
        <taxon>Actinomycetes</taxon>
        <taxon>Micromonosporales</taxon>
        <taxon>Micromonosporaceae</taxon>
        <taxon>Mangrovihabitans</taxon>
    </lineage>
</organism>
<evidence type="ECO:0000256" key="1">
    <source>
        <dbReference type="ARBA" id="ARBA00001966"/>
    </source>
</evidence>
<dbReference type="CDD" id="cd02068">
    <property type="entry name" value="radical_SAM_B12_BD"/>
    <property type="match status" value="1"/>
</dbReference>
<evidence type="ECO:0000256" key="3">
    <source>
        <dbReference type="ARBA" id="ARBA00022679"/>
    </source>
</evidence>
<evidence type="ECO:0000256" key="4">
    <source>
        <dbReference type="ARBA" id="ARBA00022691"/>
    </source>
</evidence>
<dbReference type="InterPro" id="IPR034466">
    <property type="entry name" value="Methyltransferase_Class_B"/>
</dbReference>
<name>A0A8J3BXF9_9ACTN</name>
<dbReference type="InterPro" id="IPR036724">
    <property type="entry name" value="Cobalamin-bd_sf"/>
</dbReference>
<dbReference type="Proteomes" id="UP000656042">
    <property type="component" value="Unassembled WGS sequence"/>
</dbReference>
<comment type="caution">
    <text evidence="11">The sequence shown here is derived from an EMBL/GenBank/DDBJ whole genome shotgun (WGS) entry which is preliminary data.</text>
</comment>
<dbReference type="CDD" id="cd01335">
    <property type="entry name" value="Radical_SAM"/>
    <property type="match status" value="1"/>
</dbReference>
<keyword evidence="5" id="KW-0479">Metal-binding</keyword>
<dbReference type="InterPro" id="IPR006158">
    <property type="entry name" value="Cobalamin-bd"/>
</dbReference>
<dbReference type="InterPro" id="IPR006638">
    <property type="entry name" value="Elp3/MiaA/NifB-like_rSAM"/>
</dbReference>
<dbReference type="Pfam" id="PF02310">
    <property type="entry name" value="B12-binding"/>
    <property type="match status" value="1"/>
</dbReference>
<protein>
    <recommendedName>
        <fullName evidence="13">Radical SAM superfamily enzyme YgiQ, UPF0313 family</fullName>
    </recommendedName>
</protein>
<feature type="region of interest" description="Disordered" evidence="8">
    <location>
        <begin position="453"/>
        <end position="474"/>
    </location>
</feature>
<evidence type="ECO:0000313" key="11">
    <source>
        <dbReference type="EMBL" id="GGK78124.1"/>
    </source>
</evidence>
<sequence length="488" mass="55398">MSKLIVLLDGVDGITMEDGARWMPLSILTIGSYLKHHGYDPVLLDPQVHPDWKERLADLAARRPVFLGVSCLTGPSIYNALDAIEITKAVDPTIPVVWGGYHATLRYSGIVQEGLADAVTRGPGEVAALALARVFERYRSGDPGMQDELRDIPNIAYGSVNDGKIGLRLTPASRIPDMNELPPYDYSLLNPELYYEGDERVILYSSSYGCPYACGYCSEPVNSGRRWRALDPERMVTEIHSLVRRYRPSQINFTDPNFSSDPRRVVTFVEELRKRPADVTFMGCMRARDVVMIAKRMPIRHLSEIGWRRVFIGVETGSDRVLTYLNKASTTQDTYDACALLSEAGIEQWTSFMHDLPTETEEESEETLRMCDRLKSLPHHHQSHNFYMPYPDTQLFQDEYAHLDLSKMRQVDWAESSTKGSALWRGRTAFRHRVIDRLEQMRDEVPEVYSRTTLLGRPDPEPPESEADSGRDTTVTYMSLIQEGLAPR</sequence>
<dbReference type="InterPro" id="IPR051198">
    <property type="entry name" value="BchE-like"/>
</dbReference>
<dbReference type="AlphaFoldDB" id="A0A8J3BXF9"/>
<dbReference type="InterPro" id="IPR023404">
    <property type="entry name" value="rSAM_horseshoe"/>
</dbReference>
<evidence type="ECO:0008006" key="13">
    <source>
        <dbReference type="Google" id="ProtNLM"/>
    </source>
</evidence>
<keyword evidence="4" id="KW-0949">S-adenosyl-L-methionine</keyword>
<evidence type="ECO:0000313" key="12">
    <source>
        <dbReference type="Proteomes" id="UP000656042"/>
    </source>
</evidence>
<keyword evidence="3" id="KW-0808">Transferase</keyword>
<dbReference type="SFLD" id="SFLDG01082">
    <property type="entry name" value="B12-binding_domain_containing"/>
    <property type="match status" value="1"/>
</dbReference>
<reference evidence="11" key="2">
    <citation type="submission" date="2020-09" db="EMBL/GenBank/DDBJ databases">
        <authorList>
            <person name="Sun Q."/>
            <person name="Zhou Y."/>
        </authorList>
    </citation>
    <scope>NUCLEOTIDE SEQUENCE</scope>
    <source>
        <strain evidence="11">CGMCC 4.7299</strain>
    </source>
</reference>